<dbReference type="SUPFAM" id="SSF53335">
    <property type="entry name" value="S-adenosyl-L-methionine-dependent methyltransferases"/>
    <property type="match status" value="1"/>
</dbReference>
<dbReference type="Proteomes" id="UP001167796">
    <property type="component" value="Unassembled WGS sequence"/>
</dbReference>
<dbReference type="CDD" id="cd02440">
    <property type="entry name" value="AdoMet_MTases"/>
    <property type="match status" value="1"/>
</dbReference>
<dbReference type="Pfam" id="PF01564">
    <property type="entry name" value="Spermine_synth"/>
    <property type="match status" value="1"/>
</dbReference>
<name>A0ABT9AHF1_9BACT</name>
<dbReference type="Gene3D" id="3.40.50.150">
    <property type="entry name" value="Vaccinia Virus protein VP39"/>
    <property type="match status" value="1"/>
</dbReference>
<accession>A0ABT9AHF1</accession>
<dbReference type="EMBL" id="JAUQSX010000009">
    <property type="protein sequence ID" value="MDO7848107.1"/>
    <property type="molecule type" value="Genomic_DNA"/>
</dbReference>
<evidence type="ECO:0000313" key="2">
    <source>
        <dbReference type="EMBL" id="MDO7848107.1"/>
    </source>
</evidence>
<dbReference type="RefSeq" id="WP_305012788.1">
    <property type="nucleotide sequence ID" value="NZ_JAUQSX010000009.1"/>
</dbReference>
<keyword evidence="1" id="KW-0620">Polyamine biosynthesis</keyword>
<dbReference type="PANTHER" id="PTHR43317:SF1">
    <property type="entry name" value="THERMOSPERMINE SYNTHASE ACAULIS5"/>
    <property type="match status" value="1"/>
</dbReference>
<comment type="caution">
    <text evidence="2">The sequence shown here is derived from an EMBL/GenBank/DDBJ whole genome shotgun (WGS) entry which is preliminary data.</text>
</comment>
<evidence type="ECO:0000313" key="3">
    <source>
        <dbReference type="Proteomes" id="UP001167796"/>
    </source>
</evidence>
<sequence length="215" mass="24000">MNSTQKLLSYFFPQTRKIRSEFNGDLEVTVANGRKVLDSLNANYSYGSLQRILKFALSQLDLAGVRHVLLLGLGGGSAVATLRLDFDFKGRITAVDIDPVVIRIAREEFGIIESEQLQIVCADAFTFVKTQPEQYELVIIDLSIDDQVPDKFMAPAFWKYVRQRARPGGHLIFNTIGQTAGAELVKSELLQMGFEVREFAAVEGTNTLLIAERPE</sequence>
<proteinExistence type="predicted"/>
<evidence type="ECO:0000256" key="1">
    <source>
        <dbReference type="ARBA" id="ARBA00023115"/>
    </source>
</evidence>
<organism evidence="2 3">
    <name type="scientific">Hymenobacter mellowenesis</name>
    <dbReference type="NCBI Taxonomy" id="3063995"/>
    <lineage>
        <taxon>Bacteria</taxon>
        <taxon>Pseudomonadati</taxon>
        <taxon>Bacteroidota</taxon>
        <taxon>Cytophagia</taxon>
        <taxon>Cytophagales</taxon>
        <taxon>Hymenobacteraceae</taxon>
        <taxon>Hymenobacter</taxon>
    </lineage>
</organism>
<dbReference type="NCBIfam" id="NF037959">
    <property type="entry name" value="MFS_SpdSyn"/>
    <property type="match status" value="1"/>
</dbReference>
<dbReference type="InterPro" id="IPR029063">
    <property type="entry name" value="SAM-dependent_MTases_sf"/>
</dbReference>
<reference evidence="2" key="1">
    <citation type="submission" date="2023-07" db="EMBL/GenBank/DDBJ databases">
        <authorList>
            <person name="Kim M.K."/>
        </authorList>
    </citation>
    <scope>NUCLEOTIDE SEQUENCE</scope>
    <source>
        <strain evidence="2">M29</strain>
    </source>
</reference>
<gene>
    <name evidence="2" type="ORF">Q5H92_17205</name>
</gene>
<dbReference type="PANTHER" id="PTHR43317">
    <property type="entry name" value="THERMOSPERMINE SYNTHASE ACAULIS5"/>
    <property type="match status" value="1"/>
</dbReference>
<protein>
    <submittedName>
        <fullName evidence="2">Fused MFS/spermidine synthase</fullName>
    </submittedName>
</protein>
<keyword evidence="3" id="KW-1185">Reference proteome</keyword>